<accession>A0A2M7EAB5</accession>
<organism evidence="2 3">
    <name type="scientific">bacterium (Candidatus Ratteibacteria) CG01_land_8_20_14_3_00_40_19</name>
    <dbReference type="NCBI Taxonomy" id="2014290"/>
    <lineage>
        <taxon>Bacteria</taxon>
        <taxon>Candidatus Ratteibacteria</taxon>
    </lineage>
</organism>
<dbReference type="InterPro" id="IPR007159">
    <property type="entry name" value="SpoVT-AbrB_dom"/>
</dbReference>
<sequence>MNKLVYVKTHGQITLPMGLRKIFGIDEGDIMEAKKTKEGILLKPKAVVDKSQAYFWTKEWQEKEKEADQDYKKGRYKKFKNANDLINDLHS</sequence>
<reference evidence="3" key="1">
    <citation type="submission" date="2017-09" db="EMBL/GenBank/DDBJ databases">
        <title>Depth-based differentiation of microbial function through sediment-hosted aquifers and enrichment of novel symbionts in the deep terrestrial subsurface.</title>
        <authorList>
            <person name="Probst A.J."/>
            <person name="Ladd B."/>
            <person name="Jarett J.K."/>
            <person name="Geller-Mcgrath D.E."/>
            <person name="Sieber C.M.K."/>
            <person name="Emerson J.B."/>
            <person name="Anantharaman K."/>
            <person name="Thomas B.C."/>
            <person name="Malmstrom R."/>
            <person name="Stieglmeier M."/>
            <person name="Klingl A."/>
            <person name="Woyke T."/>
            <person name="Ryan C.M."/>
            <person name="Banfield J.F."/>
        </authorList>
    </citation>
    <scope>NUCLEOTIDE SEQUENCE [LARGE SCALE GENOMIC DNA]</scope>
</reference>
<dbReference type="Pfam" id="PF04014">
    <property type="entry name" value="MazE_antitoxin"/>
    <property type="match status" value="1"/>
</dbReference>
<feature type="domain" description="SpoVT-AbrB" evidence="1">
    <location>
        <begin position="5"/>
        <end position="50"/>
    </location>
</feature>
<evidence type="ECO:0000259" key="1">
    <source>
        <dbReference type="SMART" id="SM00966"/>
    </source>
</evidence>
<evidence type="ECO:0000313" key="2">
    <source>
        <dbReference type="EMBL" id="PIV64677.1"/>
    </source>
</evidence>
<dbReference type="Proteomes" id="UP000228886">
    <property type="component" value="Unassembled WGS sequence"/>
</dbReference>
<proteinExistence type="predicted"/>
<evidence type="ECO:0000313" key="3">
    <source>
        <dbReference type="Proteomes" id="UP000228886"/>
    </source>
</evidence>
<gene>
    <name evidence="2" type="ORF">COS11_00915</name>
</gene>
<comment type="caution">
    <text evidence="2">The sequence shown here is derived from an EMBL/GenBank/DDBJ whole genome shotgun (WGS) entry which is preliminary data.</text>
</comment>
<dbReference type="NCBIfam" id="TIGR01439">
    <property type="entry name" value="lp_hng_hel_AbrB"/>
    <property type="match status" value="1"/>
</dbReference>
<name>A0A2M7EAB5_9BACT</name>
<dbReference type="EMBL" id="PETL01000047">
    <property type="protein sequence ID" value="PIV64677.1"/>
    <property type="molecule type" value="Genomic_DNA"/>
</dbReference>
<dbReference type="GO" id="GO:0003677">
    <property type="term" value="F:DNA binding"/>
    <property type="evidence" value="ECO:0007669"/>
    <property type="project" value="InterPro"/>
</dbReference>
<dbReference type="SUPFAM" id="SSF89447">
    <property type="entry name" value="AbrB/MazE/MraZ-like"/>
    <property type="match status" value="1"/>
</dbReference>
<dbReference type="Gene3D" id="2.10.260.10">
    <property type="match status" value="1"/>
</dbReference>
<dbReference type="InterPro" id="IPR037914">
    <property type="entry name" value="SpoVT-AbrB_sf"/>
</dbReference>
<dbReference type="SMART" id="SM00966">
    <property type="entry name" value="SpoVT_AbrB"/>
    <property type="match status" value="1"/>
</dbReference>
<dbReference type="AlphaFoldDB" id="A0A2M7EAB5"/>
<protein>
    <recommendedName>
        <fullName evidence="1">SpoVT-AbrB domain-containing protein</fullName>
    </recommendedName>
</protein>